<dbReference type="OrthoDB" id="1117211at2"/>
<name>A0A1Y1CN55_9BACT</name>
<sequence>MKTLGKLIIVLVGLFVSVQAMAQSGTNPYEGSTHTYTIDKGMTNSDLAWSVTNGAAGDFDFIDGSGSVTTAPQTGTSVNIRWNVAKATAYNLQVTETRNAASGFTGCPVTRQIPVTVIANAFDVYADVITATEACASVTNPVVDNDTAGDGTDLGNNSDDVFGLTSREFLVTAVGATGDWDFTYTLTHKSAGVDESIGDLAVKIGTTDISATGQTVSVGSGITTNTITVSYTTNADRQDGDFDFVLTITGATDSLGTSDGDVTVGKTNGATYTVYAVPATTGITTD</sequence>
<reference evidence="2 3" key="1">
    <citation type="journal article" date="2018" name="Mar. Genomics">
        <title>Complete genome sequence of Marinifilaceae bacterium strain SPP2, isolated from the Antarctic marine sediment.</title>
        <authorList>
            <person name="Watanabe M."/>
            <person name="Kojima H."/>
            <person name="Fukui M."/>
        </authorList>
    </citation>
    <scope>NUCLEOTIDE SEQUENCE [LARGE SCALE GENOMIC DNA]</scope>
    <source>
        <strain evidence="2 3">SPP2</strain>
    </source>
</reference>
<proteinExistence type="predicted"/>
<protein>
    <submittedName>
        <fullName evidence="2">Uncharacterized protein</fullName>
    </submittedName>
</protein>
<accession>A0A1Y1CN55</accession>
<keyword evidence="3" id="KW-1185">Reference proteome</keyword>
<dbReference type="EMBL" id="AP018042">
    <property type="protein sequence ID" value="BAX80691.1"/>
    <property type="molecule type" value="Genomic_DNA"/>
</dbReference>
<keyword evidence="1" id="KW-0732">Signal</keyword>
<gene>
    <name evidence="2" type="ORF">ALGA_2364</name>
</gene>
<evidence type="ECO:0000313" key="2">
    <source>
        <dbReference type="EMBL" id="BAX80691.1"/>
    </source>
</evidence>
<evidence type="ECO:0000313" key="3">
    <source>
        <dbReference type="Proteomes" id="UP000218267"/>
    </source>
</evidence>
<feature type="signal peptide" evidence="1">
    <location>
        <begin position="1"/>
        <end position="22"/>
    </location>
</feature>
<dbReference type="Proteomes" id="UP000218267">
    <property type="component" value="Chromosome"/>
</dbReference>
<feature type="chain" id="PRO_5012959942" evidence="1">
    <location>
        <begin position="23"/>
        <end position="286"/>
    </location>
</feature>
<reference evidence="3" key="2">
    <citation type="journal article" date="2020" name="Antonie Van Leeuwenhoek">
        <title>Labilibaculum antarcticum sp. nov., a novel facultative anaerobic, psychrotorelant bacterium isolated from marine sediment of Antarctica.</title>
        <authorList>
            <person name="Watanabe M."/>
            <person name="Kojima H."/>
            <person name="Fukui M."/>
        </authorList>
    </citation>
    <scope>NUCLEOTIDE SEQUENCE [LARGE SCALE GENOMIC DNA]</scope>
    <source>
        <strain evidence="3">SPP2</strain>
    </source>
</reference>
<organism evidence="2 3">
    <name type="scientific">Labilibaculum antarcticum</name>
    <dbReference type="NCBI Taxonomy" id="1717717"/>
    <lineage>
        <taxon>Bacteria</taxon>
        <taxon>Pseudomonadati</taxon>
        <taxon>Bacteroidota</taxon>
        <taxon>Bacteroidia</taxon>
        <taxon>Marinilabiliales</taxon>
        <taxon>Marinifilaceae</taxon>
        <taxon>Labilibaculum</taxon>
    </lineage>
</organism>
<dbReference type="RefSeq" id="WP_096429532.1">
    <property type="nucleotide sequence ID" value="NZ_AP018042.1"/>
</dbReference>
<evidence type="ECO:0000256" key="1">
    <source>
        <dbReference type="SAM" id="SignalP"/>
    </source>
</evidence>
<dbReference type="KEGG" id="mbas:ALGA_2364"/>
<dbReference type="AlphaFoldDB" id="A0A1Y1CN55"/>